<name>A0ABS5BXH3_9BACT</name>
<dbReference type="InterPro" id="IPR003495">
    <property type="entry name" value="CobW/HypB/UreG_nucleotide-bd"/>
</dbReference>
<dbReference type="SMART" id="SM00833">
    <property type="entry name" value="CobW_C"/>
    <property type="match status" value="1"/>
</dbReference>
<dbReference type="RefSeq" id="WP_210656751.1">
    <property type="nucleotide sequence ID" value="NZ_JAGKQQ010000001.1"/>
</dbReference>
<feature type="region of interest" description="Disordered" evidence="2">
    <location>
        <begin position="207"/>
        <end position="247"/>
    </location>
</feature>
<reference evidence="4 5" key="1">
    <citation type="submission" date="2021-04" db="EMBL/GenBank/DDBJ databases">
        <authorList>
            <person name="Ivanova A."/>
        </authorList>
    </citation>
    <scope>NUCLEOTIDE SEQUENCE [LARGE SCALE GENOMIC DNA]</scope>
    <source>
        <strain evidence="4 5">G18</strain>
    </source>
</reference>
<evidence type="ECO:0000256" key="1">
    <source>
        <dbReference type="ARBA" id="ARBA00045658"/>
    </source>
</evidence>
<evidence type="ECO:0000259" key="3">
    <source>
        <dbReference type="SMART" id="SM00833"/>
    </source>
</evidence>
<dbReference type="Pfam" id="PF02492">
    <property type="entry name" value="cobW"/>
    <property type="match status" value="1"/>
</dbReference>
<comment type="caution">
    <text evidence="4">The sequence shown here is derived from an EMBL/GenBank/DDBJ whole genome shotgun (WGS) entry which is preliminary data.</text>
</comment>
<dbReference type="EMBL" id="JAGKQQ010000001">
    <property type="protein sequence ID" value="MBP3957568.1"/>
    <property type="molecule type" value="Genomic_DNA"/>
</dbReference>
<dbReference type="InterPro" id="IPR027417">
    <property type="entry name" value="P-loop_NTPase"/>
</dbReference>
<keyword evidence="5" id="KW-1185">Reference proteome</keyword>
<accession>A0ABS5BXH3</accession>
<evidence type="ECO:0000313" key="5">
    <source>
        <dbReference type="Proteomes" id="UP000676565"/>
    </source>
</evidence>
<feature type="domain" description="CobW C-terminal" evidence="3">
    <location>
        <begin position="269"/>
        <end position="351"/>
    </location>
</feature>
<dbReference type="SUPFAM" id="SSF52540">
    <property type="entry name" value="P-loop containing nucleoside triphosphate hydrolases"/>
    <property type="match status" value="1"/>
</dbReference>
<dbReference type="InterPro" id="IPR011629">
    <property type="entry name" value="CobW-like_C"/>
</dbReference>
<dbReference type="PANTHER" id="PTHR13748:SF46">
    <property type="entry name" value="ZINC CHAPERONE YEIR"/>
    <property type="match status" value="1"/>
</dbReference>
<dbReference type="Pfam" id="PF07683">
    <property type="entry name" value="CobW_C"/>
    <property type="match status" value="1"/>
</dbReference>
<dbReference type="InterPro" id="IPR051316">
    <property type="entry name" value="Zinc-reg_GTPase_activator"/>
</dbReference>
<protein>
    <submittedName>
        <fullName evidence="4">GTP-binding protein</fullName>
    </submittedName>
</protein>
<sequence>MQSVPTNLITGFLGVGKTTAVIDLLQRKETGSRWAVLVNEYGAVSIDDALIEGSAPEGVTVKEVGGGCVCCASAPFLPVAIHFLLLEARPERLIIETTGLGHPARLLDSLRMSYHGRLDVRATLGIVDPHDFAKPEMRDNPIFIDQIQMADVLVMNKLDTATPELVADFQSWANGLFPPKLLIAGTTQGRIDPAWLDLSANDERFPLYPQEPGFPKGKGEQSRPNPLTPFPKKEGGTESEAVLSPSPFRGGVGEGLLSSPPKRYLTPPACGWVFDPADVFDEAKLLGLLANTKEVTRLKGVFHLADEWAAVNRAGTAMSVAPTAYRRDSRVEVFAEGLDWDRFERELMACLFPVPTA</sequence>
<comment type="function">
    <text evidence="1">Zinc chaperone that directly transfers zinc cofactor to target proteins, thereby activating them. Zinc is transferred from the CXCC motif in the GTPase domain to the zinc binding site in target proteins in a process requiring GTP hydrolysis.</text>
</comment>
<dbReference type="PANTHER" id="PTHR13748">
    <property type="entry name" value="COBW-RELATED"/>
    <property type="match status" value="1"/>
</dbReference>
<dbReference type="CDD" id="cd03112">
    <property type="entry name" value="CobW-like"/>
    <property type="match status" value="1"/>
</dbReference>
<evidence type="ECO:0000256" key="2">
    <source>
        <dbReference type="SAM" id="MobiDB-lite"/>
    </source>
</evidence>
<dbReference type="Gene3D" id="3.40.50.300">
    <property type="entry name" value="P-loop containing nucleotide triphosphate hydrolases"/>
    <property type="match status" value="1"/>
</dbReference>
<evidence type="ECO:0000313" key="4">
    <source>
        <dbReference type="EMBL" id="MBP3957568.1"/>
    </source>
</evidence>
<dbReference type="Proteomes" id="UP000676565">
    <property type="component" value="Unassembled WGS sequence"/>
</dbReference>
<gene>
    <name evidence="4" type="ORF">J8F10_20155</name>
</gene>
<proteinExistence type="predicted"/>
<organism evidence="4 5">
    <name type="scientific">Gemmata palustris</name>
    <dbReference type="NCBI Taxonomy" id="2822762"/>
    <lineage>
        <taxon>Bacteria</taxon>
        <taxon>Pseudomonadati</taxon>
        <taxon>Planctomycetota</taxon>
        <taxon>Planctomycetia</taxon>
        <taxon>Gemmatales</taxon>
        <taxon>Gemmataceae</taxon>
        <taxon>Gemmata</taxon>
    </lineage>
</organism>